<protein>
    <submittedName>
        <fullName evidence="6">ATP-binding cassette domain-containing protein</fullName>
    </submittedName>
</protein>
<proteinExistence type="predicted"/>
<dbReference type="EMBL" id="JAGFNP010000014">
    <property type="protein sequence ID" value="MBO3735331.1"/>
    <property type="molecule type" value="Genomic_DNA"/>
</dbReference>
<name>A0ABS3UAR8_9ACTN</name>
<feature type="compositionally biased region" description="Low complexity" evidence="4">
    <location>
        <begin position="269"/>
        <end position="286"/>
    </location>
</feature>
<dbReference type="InterPro" id="IPR027417">
    <property type="entry name" value="P-loop_NTPase"/>
</dbReference>
<dbReference type="InterPro" id="IPR015854">
    <property type="entry name" value="ABC_transpr_LolD-like"/>
</dbReference>
<dbReference type="SMART" id="SM00382">
    <property type="entry name" value="AAA"/>
    <property type="match status" value="1"/>
</dbReference>
<dbReference type="Gene3D" id="3.40.50.300">
    <property type="entry name" value="P-loop containing nucleotide triphosphate hydrolases"/>
    <property type="match status" value="1"/>
</dbReference>
<evidence type="ECO:0000259" key="5">
    <source>
        <dbReference type="PROSITE" id="PS50893"/>
    </source>
</evidence>
<organism evidence="6 7">
    <name type="scientific">Glycomyces niveus</name>
    <dbReference type="NCBI Taxonomy" id="2820287"/>
    <lineage>
        <taxon>Bacteria</taxon>
        <taxon>Bacillati</taxon>
        <taxon>Actinomycetota</taxon>
        <taxon>Actinomycetes</taxon>
        <taxon>Glycomycetales</taxon>
        <taxon>Glycomycetaceae</taxon>
        <taxon>Glycomyces</taxon>
    </lineage>
</organism>
<feature type="domain" description="ABC transporter" evidence="5">
    <location>
        <begin position="6"/>
        <end position="242"/>
    </location>
</feature>
<dbReference type="CDD" id="cd03255">
    <property type="entry name" value="ABC_MJ0796_LolCDE_FtsE"/>
    <property type="match status" value="1"/>
</dbReference>
<sequence>MRPPMLTARALTKRFGTAPALDGVDFKVGPGESVAVTGPSGSGKSTLLHCLAGIMRPDSGEVRLFDERIDTLSERQRSHLRRTRFAFLFQFGQLLPELPADENVALPLMLGGTPRKAALEPARAELRRLGLEGKEDRRPGELSGGEAQRVALARALVVRPAVVFADEPTGALDRATGDQVMGVLLDTVRELDAALVVVTHDPRIAARCTRTIEIRDGRLSGTPRTGNGEGGFDGFAHESVGAGLRAGPAPQGAEAPPLRGGVPAGESNASFGAQGGPAAAGSLSAADRGDAPAADAVARVVGNGGDAFAGTGPARDGRTTVMPDAGTALGGAAPAGVQRGAGPDAFAAGSVPVGGAADRGVSAADTVARTVGRGGDAFAPGASGARRNAGPDFGPEPVVEVWR</sequence>
<dbReference type="PROSITE" id="PS00211">
    <property type="entry name" value="ABC_TRANSPORTER_1"/>
    <property type="match status" value="1"/>
</dbReference>
<evidence type="ECO:0000256" key="1">
    <source>
        <dbReference type="ARBA" id="ARBA00022448"/>
    </source>
</evidence>
<evidence type="ECO:0000313" key="7">
    <source>
        <dbReference type="Proteomes" id="UP000681341"/>
    </source>
</evidence>
<dbReference type="GO" id="GO:0005524">
    <property type="term" value="F:ATP binding"/>
    <property type="evidence" value="ECO:0007669"/>
    <property type="project" value="UniProtKB-KW"/>
</dbReference>
<evidence type="ECO:0000256" key="4">
    <source>
        <dbReference type="SAM" id="MobiDB-lite"/>
    </source>
</evidence>
<comment type="caution">
    <text evidence="6">The sequence shown here is derived from an EMBL/GenBank/DDBJ whole genome shotgun (WGS) entry which is preliminary data.</text>
</comment>
<dbReference type="Proteomes" id="UP000681341">
    <property type="component" value="Unassembled WGS sequence"/>
</dbReference>
<dbReference type="InterPro" id="IPR003593">
    <property type="entry name" value="AAA+_ATPase"/>
</dbReference>
<evidence type="ECO:0000256" key="3">
    <source>
        <dbReference type="ARBA" id="ARBA00022840"/>
    </source>
</evidence>
<keyword evidence="1" id="KW-0813">Transport</keyword>
<reference evidence="6 7" key="1">
    <citation type="submission" date="2021-03" db="EMBL/GenBank/DDBJ databases">
        <title>Glycomyces sp. nov., a novel actinomycete isolated from soil.</title>
        <authorList>
            <person name="Yang X."/>
            <person name="Xu X."/>
        </authorList>
    </citation>
    <scope>NUCLEOTIDE SEQUENCE [LARGE SCALE GENOMIC DNA]</scope>
    <source>
        <strain evidence="6 7">NEAU-S30</strain>
    </source>
</reference>
<dbReference type="InterPro" id="IPR017871">
    <property type="entry name" value="ABC_transporter-like_CS"/>
</dbReference>
<keyword evidence="3 6" id="KW-0067">ATP-binding</keyword>
<evidence type="ECO:0000313" key="6">
    <source>
        <dbReference type="EMBL" id="MBO3735331.1"/>
    </source>
</evidence>
<dbReference type="Pfam" id="PF00005">
    <property type="entry name" value="ABC_tran"/>
    <property type="match status" value="1"/>
</dbReference>
<evidence type="ECO:0000256" key="2">
    <source>
        <dbReference type="ARBA" id="ARBA00022741"/>
    </source>
</evidence>
<keyword evidence="7" id="KW-1185">Reference proteome</keyword>
<dbReference type="PROSITE" id="PS50893">
    <property type="entry name" value="ABC_TRANSPORTER_2"/>
    <property type="match status" value="1"/>
</dbReference>
<feature type="region of interest" description="Disordered" evidence="4">
    <location>
        <begin position="219"/>
        <end position="286"/>
    </location>
</feature>
<feature type="compositionally biased region" description="Low complexity" evidence="4">
    <location>
        <begin position="246"/>
        <end position="257"/>
    </location>
</feature>
<dbReference type="PANTHER" id="PTHR24220">
    <property type="entry name" value="IMPORT ATP-BINDING PROTEIN"/>
    <property type="match status" value="1"/>
</dbReference>
<gene>
    <name evidence="6" type="ORF">J5V16_21085</name>
</gene>
<keyword evidence="2" id="KW-0547">Nucleotide-binding</keyword>
<dbReference type="SUPFAM" id="SSF52540">
    <property type="entry name" value="P-loop containing nucleoside triphosphate hydrolases"/>
    <property type="match status" value="1"/>
</dbReference>
<dbReference type="PANTHER" id="PTHR24220:SF685">
    <property type="entry name" value="ABC TRANSPORTER RELATED"/>
    <property type="match status" value="1"/>
</dbReference>
<dbReference type="InterPro" id="IPR003439">
    <property type="entry name" value="ABC_transporter-like_ATP-bd"/>
</dbReference>
<dbReference type="RefSeq" id="WP_208498954.1">
    <property type="nucleotide sequence ID" value="NZ_JAGFNP010000014.1"/>
</dbReference>
<dbReference type="InterPro" id="IPR017911">
    <property type="entry name" value="MacB-like_ATP-bd"/>
</dbReference>
<accession>A0ABS3UAR8</accession>